<dbReference type="PRINTS" id="PR00506">
    <property type="entry name" value="D21N6MTFRASE"/>
</dbReference>
<evidence type="ECO:0000259" key="7">
    <source>
        <dbReference type="Pfam" id="PF01555"/>
    </source>
</evidence>
<dbReference type="PROSITE" id="PS00092">
    <property type="entry name" value="N6_MTASE"/>
    <property type="match status" value="1"/>
</dbReference>
<gene>
    <name evidence="9" type="ORF">C3L50_05340</name>
</gene>
<dbReference type="AlphaFoldDB" id="A0A2S5AEB0"/>
<evidence type="ECO:0000256" key="4">
    <source>
        <dbReference type="ARBA" id="ARBA00022679"/>
    </source>
</evidence>
<dbReference type="RefSeq" id="WP_103805106.1">
    <property type="nucleotide sequence ID" value="NZ_PQVG01000002.1"/>
</dbReference>
<dbReference type="Pfam" id="PF01555">
    <property type="entry name" value="N6_N4_Mtase"/>
    <property type="match status" value="1"/>
</dbReference>
<dbReference type="OrthoDB" id="9800801at2"/>
<dbReference type="GO" id="GO:0008170">
    <property type="term" value="F:N-methyltransferase activity"/>
    <property type="evidence" value="ECO:0007669"/>
    <property type="project" value="InterPro"/>
</dbReference>
<reference evidence="9 10" key="1">
    <citation type="submission" date="2018-01" db="EMBL/GenBank/DDBJ databases">
        <authorList>
            <person name="Gaut B.S."/>
            <person name="Morton B.R."/>
            <person name="Clegg M.T."/>
            <person name="Duvall M.R."/>
        </authorList>
    </citation>
    <scope>NUCLEOTIDE SEQUENCE [LARGE SCALE GENOMIC DNA]</scope>
    <source>
        <strain evidence="9 10">HR-AY</strain>
    </source>
</reference>
<dbReference type="InterPro" id="IPR029063">
    <property type="entry name" value="SAM-dependent_MTases_sf"/>
</dbReference>
<dbReference type="GO" id="GO:0004519">
    <property type="term" value="F:endonuclease activity"/>
    <property type="evidence" value="ECO:0007669"/>
    <property type="project" value="UniProtKB-KW"/>
</dbReference>
<dbReference type="Proteomes" id="UP000237310">
    <property type="component" value="Unassembled WGS sequence"/>
</dbReference>
<dbReference type="SUPFAM" id="SSF53335">
    <property type="entry name" value="S-adenosyl-L-methionine-dependent methyltransferases"/>
    <property type="match status" value="1"/>
</dbReference>
<accession>A0A2S5AEB0</accession>
<keyword evidence="9" id="KW-0378">Hydrolase</keyword>
<dbReference type="InterPro" id="IPR002295">
    <property type="entry name" value="N4/N6-MTase_EcoPI_Mod-like"/>
</dbReference>
<dbReference type="Pfam" id="PF18273">
    <property type="entry name" value="T3RM_EcoP15I_C"/>
    <property type="match status" value="1"/>
</dbReference>
<evidence type="ECO:0000256" key="1">
    <source>
        <dbReference type="ARBA" id="ARBA00006594"/>
    </source>
</evidence>
<dbReference type="EC" id="2.1.1.72" evidence="2"/>
<dbReference type="GO" id="GO:0003677">
    <property type="term" value="F:DNA binding"/>
    <property type="evidence" value="ECO:0007669"/>
    <property type="project" value="InterPro"/>
</dbReference>
<keyword evidence="10" id="KW-1185">Reference proteome</keyword>
<evidence type="ECO:0000259" key="8">
    <source>
        <dbReference type="Pfam" id="PF18273"/>
    </source>
</evidence>
<dbReference type="InterPro" id="IPR002052">
    <property type="entry name" value="DNA_methylase_N6_adenine_CS"/>
</dbReference>
<dbReference type="GO" id="GO:0009007">
    <property type="term" value="F:site-specific DNA-methyltransferase (adenine-specific) activity"/>
    <property type="evidence" value="ECO:0007669"/>
    <property type="project" value="UniProtKB-EC"/>
</dbReference>
<evidence type="ECO:0000256" key="3">
    <source>
        <dbReference type="ARBA" id="ARBA00022603"/>
    </source>
</evidence>
<sequence length="646" mass="73673">MIKDIARSNENISINDTAISILKEHFSSCFKKDGSFDMERFKEELKDKVDVVHEGYELKFLGKSYAKLLASLDTTTVITPNTDHNNLPENKNSENIYISGDNLDGLKHLLKSYSKSVKCIYIDPPYNTGSDGFVYKDNFNFTVDELQDKLSVDETQAKRILDLTKRNSASHSAWLMFMYSRLQLANDLLKDDGVIFISIDDNEQANLKLLCDDIFGEECFVATFPWRKRTAKSDVPFGVSQDYESIISYSKKDFIASMKGGSRKYYESDDFPNRPWRIHDMTTQRNADERPNSNFTIVDPKSGNEYPVNPNAVWRVTTESIKGFEKENRIVYPGDYDFLKISKPVLRYFKEDDEKKTGEMFGFLPVSTNLPKEVGMSQDGTKDIAKLFDSKIFSFPKPVSLLKYLIESATNHDNNSLIVDFFSGSASSAQAVLDINANDKADGKRKFISIQLPEVLNPKDLSQKTAFDFLTSINRPTTLDYVGIERIIRASKKIKEETNAVIDYGFKHFILNEPNQNTLDKCETFDKAGLLGDATILDDFGTETVLTTWLNNDGYGLNAKVEAINLKGYTAYYCKKHLYLINSDFTQDAMVVLFEKYDTIAGFNPENIVLFGYSFNEWSVTEMLEKNLKILNDSEKNLKINIDVRY</sequence>
<dbReference type="InterPro" id="IPR041405">
    <property type="entry name" value="T3RM_EcoP15I_C"/>
</dbReference>
<evidence type="ECO:0000313" key="10">
    <source>
        <dbReference type="Proteomes" id="UP000237310"/>
    </source>
</evidence>
<dbReference type="PIRSF" id="PIRSF015855">
    <property type="entry name" value="TypeIII_Mtase_mKpnI"/>
    <property type="match status" value="1"/>
</dbReference>
<evidence type="ECO:0000256" key="2">
    <source>
        <dbReference type="ARBA" id="ARBA00011900"/>
    </source>
</evidence>
<evidence type="ECO:0000256" key="5">
    <source>
        <dbReference type="ARBA" id="ARBA00022691"/>
    </source>
</evidence>
<comment type="catalytic activity">
    <reaction evidence="6">
        <text>a 2'-deoxyadenosine in DNA + S-adenosyl-L-methionine = an N(6)-methyl-2'-deoxyadenosine in DNA + S-adenosyl-L-homocysteine + H(+)</text>
        <dbReference type="Rhea" id="RHEA:15197"/>
        <dbReference type="Rhea" id="RHEA-COMP:12418"/>
        <dbReference type="Rhea" id="RHEA-COMP:12419"/>
        <dbReference type="ChEBI" id="CHEBI:15378"/>
        <dbReference type="ChEBI" id="CHEBI:57856"/>
        <dbReference type="ChEBI" id="CHEBI:59789"/>
        <dbReference type="ChEBI" id="CHEBI:90615"/>
        <dbReference type="ChEBI" id="CHEBI:90616"/>
        <dbReference type="EC" id="2.1.1.72"/>
    </reaction>
</comment>
<evidence type="ECO:0000313" key="9">
    <source>
        <dbReference type="EMBL" id="POY40920.1"/>
    </source>
</evidence>
<dbReference type="Gene3D" id="3.40.50.150">
    <property type="entry name" value="Vaccinia Virus protein VP39"/>
    <property type="match status" value="1"/>
</dbReference>
<evidence type="ECO:0000256" key="6">
    <source>
        <dbReference type="ARBA" id="ARBA00047942"/>
    </source>
</evidence>
<keyword evidence="9" id="KW-0255">Endonuclease</keyword>
<proteinExistence type="inferred from homology"/>
<organism evidence="9 10">
    <name type="scientific">Flavobacterium alvei</name>
    <dbReference type="NCBI Taxonomy" id="2080416"/>
    <lineage>
        <taxon>Bacteria</taxon>
        <taxon>Pseudomonadati</taxon>
        <taxon>Bacteroidota</taxon>
        <taxon>Flavobacteriia</taxon>
        <taxon>Flavobacteriales</taxon>
        <taxon>Flavobacteriaceae</taxon>
        <taxon>Flavobacterium</taxon>
    </lineage>
</organism>
<dbReference type="EMBL" id="PQVG01000002">
    <property type="protein sequence ID" value="POY40920.1"/>
    <property type="molecule type" value="Genomic_DNA"/>
</dbReference>
<feature type="domain" description="DNA methylase N-4/N-6" evidence="7">
    <location>
        <begin position="117"/>
        <end position="485"/>
    </location>
</feature>
<feature type="domain" description="Type III R-M EcoP15I C-terminal" evidence="8">
    <location>
        <begin position="540"/>
        <end position="638"/>
    </location>
</feature>
<keyword evidence="4" id="KW-0808">Transferase</keyword>
<comment type="caution">
    <text evidence="9">The sequence shown here is derived from an EMBL/GenBank/DDBJ whole genome shotgun (WGS) entry which is preliminary data.</text>
</comment>
<comment type="similarity">
    <text evidence="1">Belongs to the N(4)/N(6)-methyltransferase family.</text>
</comment>
<dbReference type="GO" id="GO:0032259">
    <property type="term" value="P:methylation"/>
    <property type="evidence" value="ECO:0007669"/>
    <property type="project" value="UniProtKB-KW"/>
</dbReference>
<name>A0A2S5AEB0_9FLAO</name>
<protein>
    <recommendedName>
        <fullName evidence="2">site-specific DNA-methyltransferase (adenine-specific)</fullName>
        <ecNumber evidence="2">2.1.1.72</ecNumber>
    </recommendedName>
</protein>
<keyword evidence="3" id="KW-0489">Methyltransferase</keyword>
<keyword evidence="9" id="KW-0540">Nuclease</keyword>
<keyword evidence="5" id="KW-0949">S-adenosyl-L-methionine</keyword>
<dbReference type="InterPro" id="IPR002941">
    <property type="entry name" value="DNA_methylase_N4/N6"/>
</dbReference>